<feature type="transmembrane region" description="Helical" evidence="8">
    <location>
        <begin position="160"/>
        <end position="193"/>
    </location>
</feature>
<feature type="transmembrane region" description="Helical" evidence="8">
    <location>
        <begin position="205"/>
        <end position="228"/>
    </location>
</feature>
<evidence type="ECO:0000256" key="4">
    <source>
        <dbReference type="ARBA" id="ARBA00022679"/>
    </source>
</evidence>
<evidence type="ECO:0000256" key="2">
    <source>
        <dbReference type="ARBA" id="ARBA00022475"/>
    </source>
</evidence>
<keyword evidence="4" id="KW-0808">Transferase</keyword>
<proteinExistence type="predicted"/>
<dbReference type="GO" id="GO:0016763">
    <property type="term" value="F:pentosyltransferase activity"/>
    <property type="evidence" value="ECO:0007669"/>
    <property type="project" value="TreeGrafter"/>
</dbReference>
<evidence type="ECO:0000256" key="6">
    <source>
        <dbReference type="ARBA" id="ARBA00022989"/>
    </source>
</evidence>
<reference evidence="10 11" key="1">
    <citation type="submission" date="2011-11" db="EMBL/GenBank/DDBJ databases">
        <title>The Genome Sequence of Dialister succinatiphilus YIT 11850.</title>
        <authorList>
            <consortium name="The Broad Institute Genome Sequencing Platform"/>
            <person name="Earl A."/>
            <person name="Ward D."/>
            <person name="Feldgarden M."/>
            <person name="Gevers D."/>
            <person name="Morotomi M."/>
            <person name="Young S.K."/>
            <person name="Zeng Q."/>
            <person name="Gargeya S."/>
            <person name="Fitzgerald M."/>
            <person name="Haas B."/>
            <person name="Abouelleil A."/>
            <person name="Alvarado L."/>
            <person name="Arachchi H.M."/>
            <person name="Berlin A."/>
            <person name="Brown A."/>
            <person name="Chapman S.B."/>
            <person name="Dunbar C."/>
            <person name="Gearin G."/>
            <person name="Goldberg J."/>
            <person name="Griggs A."/>
            <person name="Gujja S."/>
            <person name="Heiman D."/>
            <person name="Howarth C."/>
            <person name="Lui A."/>
            <person name="MacDonald P.J.P."/>
            <person name="Montmayeur A."/>
            <person name="Murphy C."/>
            <person name="Neiman D."/>
            <person name="Pearson M."/>
            <person name="Priest M."/>
            <person name="Roberts A."/>
            <person name="Saif S."/>
            <person name="Shea T."/>
            <person name="Sisk P."/>
            <person name="Stolte C."/>
            <person name="Sykes S."/>
            <person name="Wortman J."/>
            <person name="Nusbaum C."/>
            <person name="Birren B."/>
        </authorList>
    </citation>
    <scope>NUCLEOTIDE SEQUENCE [LARGE SCALE GENOMIC DNA]</scope>
    <source>
        <strain evidence="10 11">YIT 11850</strain>
    </source>
</reference>
<dbReference type="eggNOG" id="COG1807">
    <property type="taxonomic scope" value="Bacteria"/>
</dbReference>
<dbReference type="GO" id="GO:0010041">
    <property type="term" value="P:response to iron(III) ion"/>
    <property type="evidence" value="ECO:0007669"/>
    <property type="project" value="TreeGrafter"/>
</dbReference>
<dbReference type="PANTHER" id="PTHR33908">
    <property type="entry name" value="MANNOSYLTRANSFERASE YKCB-RELATED"/>
    <property type="match status" value="1"/>
</dbReference>
<keyword evidence="3" id="KW-0328">Glycosyltransferase</keyword>
<keyword evidence="11" id="KW-1185">Reference proteome</keyword>
<dbReference type="PANTHER" id="PTHR33908:SF3">
    <property type="entry name" value="UNDECAPRENYL PHOSPHATE-ALPHA-4-AMINO-4-DEOXY-L-ARABINOSE ARABINOSYL TRANSFERASE"/>
    <property type="match status" value="1"/>
</dbReference>
<dbReference type="GO" id="GO:0009103">
    <property type="term" value="P:lipopolysaccharide biosynthetic process"/>
    <property type="evidence" value="ECO:0007669"/>
    <property type="project" value="UniProtKB-ARBA"/>
</dbReference>
<evidence type="ECO:0000256" key="5">
    <source>
        <dbReference type="ARBA" id="ARBA00022692"/>
    </source>
</evidence>
<evidence type="ECO:0000259" key="9">
    <source>
        <dbReference type="Pfam" id="PF13231"/>
    </source>
</evidence>
<keyword evidence="5 8" id="KW-0812">Transmembrane</keyword>
<comment type="subcellular location">
    <subcellularLocation>
        <location evidence="1">Cell membrane</location>
        <topology evidence="1">Multi-pass membrane protein</topology>
    </subcellularLocation>
</comment>
<feature type="transmembrane region" description="Helical" evidence="8">
    <location>
        <begin position="87"/>
        <end position="105"/>
    </location>
</feature>
<organism evidence="10 11">
    <name type="scientific">Dialister succinatiphilus YIT 11850</name>
    <dbReference type="NCBI Taxonomy" id="742743"/>
    <lineage>
        <taxon>Bacteria</taxon>
        <taxon>Bacillati</taxon>
        <taxon>Bacillota</taxon>
        <taxon>Negativicutes</taxon>
        <taxon>Veillonellales</taxon>
        <taxon>Veillonellaceae</taxon>
        <taxon>Dialister</taxon>
    </lineage>
</organism>
<feature type="transmembrane region" description="Helical" evidence="8">
    <location>
        <begin position="297"/>
        <end position="313"/>
    </location>
</feature>
<feature type="transmembrane region" description="Helical" evidence="8">
    <location>
        <begin position="319"/>
        <end position="335"/>
    </location>
</feature>
<evidence type="ECO:0000256" key="1">
    <source>
        <dbReference type="ARBA" id="ARBA00004651"/>
    </source>
</evidence>
<evidence type="ECO:0000313" key="10">
    <source>
        <dbReference type="EMBL" id="EHO62746.1"/>
    </source>
</evidence>
<keyword evidence="6 8" id="KW-1133">Transmembrane helix</keyword>
<keyword evidence="2" id="KW-1003">Cell membrane</keyword>
<feature type="transmembrane region" description="Helical" evidence="8">
    <location>
        <begin position="347"/>
        <end position="366"/>
    </location>
</feature>
<keyword evidence="7 8" id="KW-0472">Membrane</keyword>
<evidence type="ECO:0000256" key="8">
    <source>
        <dbReference type="SAM" id="Phobius"/>
    </source>
</evidence>
<dbReference type="InterPro" id="IPR038731">
    <property type="entry name" value="RgtA/B/C-like"/>
</dbReference>
<dbReference type="RefSeq" id="WP_008859832.1">
    <property type="nucleotide sequence ID" value="NZ_JH591188.1"/>
</dbReference>
<name>H1D150_9FIRM</name>
<dbReference type="AlphaFoldDB" id="H1D150"/>
<dbReference type="Pfam" id="PF13231">
    <property type="entry name" value="PMT_2"/>
    <property type="match status" value="1"/>
</dbReference>
<dbReference type="EMBL" id="ADLT01000045">
    <property type="protein sequence ID" value="EHO62746.1"/>
    <property type="molecule type" value="Genomic_DNA"/>
</dbReference>
<dbReference type="STRING" id="742743.HMPREF9453_01338"/>
<feature type="transmembrane region" description="Helical" evidence="8">
    <location>
        <begin position="137"/>
        <end position="154"/>
    </location>
</feature>
<evidence type="ECO:0000256" key="3">
    <source>
        <dbReference type="ARBA" id="ARBA00022676"/>
    </source>
</evidence>
<dbReference type="GO" id="GO:0005886">
    <property type="term" value="C:plasma membrane"/>
    <property type="evidence" value="ECO:0007669"/>
    <property type="project" value="UniProtKB-SubCell"/>
</dbReference>
<dbReference type="HOGENOM" id="CLU_019200_0_2_9"/>
<evidence type="ECO:0000256" key="7">
    <source>
        <dbReference type="ARBA" id="ARBA00023136"/>
    </source>
</evidence>
<comment type="caution">
    <text evidence="10">The sequence shown here is derived from an EMBL/GenBank/DDBJ whole genome shotgun (WGS) entry which is preliminary data.</text>
</comment>
<dbReference type="PATRIC" id="fig|742743.3.peg.1356"/>
<accession>H1D150</accession>
<sequence>MKTIRNHPYVSLLLFTLVLYLAGNQLLAVTDTAESNYALTAKEMVLSGNWISPQIYGRFWYDKPIFYYWELALSFTLFGFNEMAARLPAALLGSASVLFTYWFARRTYGEKTGWLAAIILASSVECWILSKAVITDSTLFLFMSAAIAFFYLGYAENRTYYFLCYVSAALAVLTKGPIGILLPGLACFLFLLYKKDLKEMMHVHLLSGLLLFTLIAGAWYGTMCYLHGNDFLLNFIGVHNVLRATVSEHPSHNKWYFYLIVYFAGFAPWSFFIPFSLYKRWKEKKLDLRSAHDATQLLLIYGFVVFLFFQLVATKYTTYTFPALFSFSIITALLYKKQDFRIEKAGLACGLVYTVLAVTVAPSIMLNHSGKEIGEALAHMDTTHKTIAFLDDYRTSAVFYSGKTIYRAEPEDKIASMKPGGLSWNAKNVMPFISEEKLLKDPNVLLITRNHSTSPFLVTYNEAEKADRISIPGQYTLWVR</sequence>
<dbReference type="Proteomes" id="UP000003277">
    <property type="component" value="Unassembled WGS sequence"/>
</dbReference>
<protein>
    <recommendedName>
        <fullName evidence="9">Glycosyltransferase RgtA/B/C/D-like domain-containing protein</fullName>
    </recommendedName>
</protein>
<dbReference type="InterPro" id="IPR050297">
    <property type="entry name" value="LipidA_mod_glycosyltrf_83"/>
</dbReference>
<feature type="transmembrane region" description="Helical" evidence="8">
    <location>
        <begin position="255"/>
        <end position="277"/>
    </location>
</feature>
<evidence type="ECO:0000313" key="11">
    <source>
        <dbReference type="Proteomes" id="UP000003277"/>
    </source>
</evidence>
<feature type="domain" description="Glycosyltransferase RgtA/B/C/D-like" evidence="9">
    <location>
        <begin position="62"/>
        <end position="216"/>
    </location>
</feature>
<gene>
    <name evidence="10" type="ORF">HMPREF9453_01338</name>
</gene>